<protein>
    <submittedName>
        <fullName evidence="1">Uncharacterized protein</fullName>
    </submittedName>
</protein>
<comment type="caution">
    <text evidence="1">The sequence shown here is derived from an EMBL/GenBank/DDBJ whole genome shotgun (WGS) entry which is preliminary data.</text>
</comment>
<dbReference type="EMBL" id="CM023478">
    <property type="protein sequence ID" value="KAH7933248.1"/>
    <property type="molecule type" value="Genomic_DNA"/>
</dbReference>
<organism evidence="1 2">
    <name type="scientific">Dermacentor silvarum</name>
    <name type="common">Tick</name>
    <dbReference type="NCBI Taxonomy" id="543639"/>
    <lineage>
        <taxon>Eukaryota</taxon>
        <taxon>Metazoa</taxon>
        <taxon>Ecdysozoa</taxon>
        <taxon>Arthropoda</taxon>
        <taxon>Chelicerata</taxon>
        <taxon>Arachnida</taxon>
        <taxon>Acari</taxon>
        <taxon>Parasitiformes</taxon>
        <taxon>Ixodida</taxon>
        <taxon>Ixodoidea</taxon>
        <taxon>Ixodidae</taxon>
        <taxon>Rhipicephalinae</taxon>
        <taxon>Dermacentor</taxon>
    </lineage>
</organism>
<sequence>MSQNLPQQIPGTGQSPESTAGLERKLLVSEVTWRALSIPQVAIPKTTRSCPGLEKLQAAFRFQLQDLEPWSFRKCRRGSKGDAQVTQQAHAHIRRLTGENATLKAERTNNGKREEQPAHSHFKSDTAMSNREARYTAGGHTRPICHYPEVGGFNAAHPLWGYTYTNPRGNLLHKVIGDKNLTLVDDPRNRTRLDTSVARYTNPDLTLTRNIPQACWANLEEYLCSVHALLSTTLHGLE</sequence>
<evidence type="ECO:0000313" key="1">
    <source>
        <dbReference type="EMBL" id="KAH7933248.1"/>
    </source>
</evidence>
<reference evidence="1" key="1">
    <citation type="submission" date="2020-05" db="EMBL/GenBank/DDBJ databases">
        <title>Large-scale comparative analyses of tick genomes elucidate their genetic diversity and vector capacities.</title>
        <authorList>
            <person name="Jia N."/>
            <person name="Wang J."/>
            <person name="Shi W."/>
            <person name="Du L."/>
            <person name="Sun Y."/>
            <person name="Zhan W."/>
            <person name="Jiang J."/>
            <person name="Wang Q."/>
            <person name="Zhang B."/>
            <person name="Ji P."/>
            <person name="Sakyi L.B."/>
            <person name="Cui X."/>
            <person name="Yuan T."/>
            <person name="Jiang B."/>
            <person name="Yang W."/>
            <person name="Lam T.T.-Y."/>
            <person name="Chang Q."/>
            <person name="Ding S."/>
            <person name="Wang X."/>
            <person name="Zhu J."/>
            <person name="Ruan X."/>
            <person name="Zhao L."/>
            <person name="Wei J."/>
            <person name="Que T."/>
            <person name="Du C."/>
            <person name="Cheng J."/>
            <person name="Dai P."/>
            <person name="Han X."/>
            <person name="Huang E."/>
            <person name="Gao Y."/>
            <person name="Liu J."/>
            <person name="Shao H."/>
            <person name="Ye R."/>
            <person name="Li L."/>
            <person name="Wei W."/>
            <person name="Wang X."/>
            <person name="Wang C."/>
            <person name="Yang T."/>
            <person name="Huo Q."/>
            <person name="Li W."/>
            <person name="Guo W."/>
            <person name="Chen H."/>
            <person name="Zhou L."/>
            <person name="Ni X."/>
            <person name="Tian J."/>
            <person name="Zhou Y."/>
            <person name="Sheng Y."/>
            <person name="Liu T."/>
            <person name="Pan Y."/>
            <person name="Xia L."/>
            <person name="Li J."/>
            <person name="Zhao F."/>
            <person name="Cao W."/>
        </authorList>
    </citation>
    <scope>NUCLEOTIDE SEQUENCE</scope>
    <source>
        <strain evidence="1">Dsil-2018</strain>
    </source>
</reference>
<keyword evidence="2" id="KW-1185">Reference proteome</keyword>
<dbReference type="Proteomes" id="UP000821865">
    <property type="component" value="Chromosome 9"/>
</dbReference>
<accession>A0ACB8C335</accession>
<name>A0ACB8C335_DERSI</name>
<evidence type="ECO:0000313" key="2">
    <source>
        <dbReference type="Proteomes" id="UP000821865"/>
    </source>
</evidence>
<proteinExistence type="predicted"/>
<gene>
    <name evidence="1" type="ORF">HPB49_010842</name>
</gene>